<comment type="caution">
    <text evidence="2">The sequence shown here is derived from an EMBL/GenBank/DDBJ whole genome shotgun (WGS) entry which is preliminary data.</text>
</comment>
<evidence type="ECO:0000313" key="2">
    <source>
        <dbReference type="EMBL" id="KAG9985024.1"/>
    </source>
</evidence>
<dbReference type="Proteomes" id="UP000729357">
    <property type="component" value="Unassembled WGS sequence"/>
</dbReference>
<reference evidence="2" key="1">
    <citation type="journal article" date="2021" name="J Fungi (Basel)">
        <title>Virulence traits and population genomics of the black yeast Aureobasidium melanogenum.</title>
        <authorList>
            <person name="Cernosa A."/>
            <person name="Sun X."/>
            <person name="Gostincar C."/>
            <person name="Fang C."/>
            <person name="Gunde-Cimerman N."/>
            <person name="Song Z."/>
        </authorList>
    </citation>
    <scope>NUCLEOTIDE SEQUENCE</scope>
    <source>
        <strain evidence="2">EXF-9298</strain>
    </source>
</reference>
<evidence type="ECO:0000313" key="3">
    <source>
        <dbReference type="Proteomes" id="UP000729357"/>
    </source>
</evidence>
<dbReference type="GO" id="GO:0001228">
    <property type="term" value="F:DNA-binding transcription activator activity, RNA polymerase II-specific"/>
    <property type="evidence" value="ECO:0007669"/>
    <property type="project" value="TreeGrafter"/>
</dbReference>
<organism evidence="2 3">
    <name type="scientific">Aureobasidium melanogenum</name>
    <name type="common">Aureobasidium pullulans var. melanogenum</name>
    <dbReference type="NCBI Taxonomy" id="46634"/>
    <lineage>
        <taxon>Eukaryota</taxon>
        <taxon>Fungi</taxon>
        <taxon>Dikarya</taxon>
        <taxon>Ascomycota</taxon>
        <taxon>Pezizomycotina</taxon>
        <taxon>Dothideomycetes</taxon>
        <taxon>Dothideomycetidae</taxon>
        <taxon>Dothideales</taxon>
        <taxon>Saccotheciaceae</taxon>
        <taxon>Aureobasidium</taxon>
    </lineage>
</organism>
<feature type="non-terminal residue" evidence="2">
    <location>
        <position position="1"/>
    </location>
</feature>
<feature type="region of interest" description="Disordered" evidence="1">
    <location>
        <begin position="279"/>
        <end position="325"/>
    </location>
</feature>
<protein>
    <submittedName>
        <fullName evidence="2">Uncharacterized protein</fullName>
    </submittedName>
</protein>
<feature type="compositionally biased region" description="Polar residues" evidence="1">
    <location>
        <begin position="279"/>
        <end position="295"/>
    </location>
</feature>
<reference evidence="2" key="2">
    <citation type="submission" date="2021-08" db="EMBL/GenBank/DDBJ databases">
        <authorList>
            <person name="Gostincar C."/>
            <person name="Sun X."/>
            <person name="Song Z."/>
            <person name="Gunde-Cimerman N."/>
        </authorList>
    </citation>
    <scope>NUCLEOTIDE SEQUENCE</scope>
    <source>
        <strain evidence="2">EXF-9298</strain>
    </source>
</reference>
<name>A0A9P8FVM4_AURME</name>
<dbReference type="PANTHER" id="PTHR47784">
    <property type="entry name" value="STEROL UPTAKE CONTROL PROTEIN 2"/>
    <property type="match status" value="1"/>
</dbReference>
<dbReference type="PANTHER" id="PTHR47784:SF4">
    <property type="entry name" value="ZN(II)2CYS6 TRANSCRIPTION FACTOR (EUROFUNG)"/>
    <property type="match status" value="1"/>
</dbReference>
<proteinExistence type="predicted"/>
<sequence>MALSALHLYSKHRSRSELFDRACYLQGVAIQHVQPVIANLRQEDALAALLFSSHTSAFGLAEYMLNPHHDDTDPIDKIVECFQLSRGIKLVVSPHWPYLTQTWLNKLFVNEKGNENRIRANLASDFPTYAMVRSLAFGQDDADRQDYPTSAYLIDQWAVKLPLEFKDMLVERKPIALIILAYWAVLISMNPRPWHLRGLAEVLIARIEDILGEEWAEFLRWPRERVMENAQAEQNELAQVPRFDNRNIDNRLDGMHVPHESSFSRPSLEKRVSQPSLYNIANGQSNSHGSTSNHPSPYLPASEHPSPYTVGSNVHSPFGQDPPTG</sequence>
<accession>A0A9P8FVM4</accession>
<gene>
    <name evidence="2" type="ORF">KCU98_g5005</name>
</gene>
<dbReference type="InterPro" id="IPR053157">
    <property type="entry name" value="Sterol_Uptake_Regulator"/>
</dbReference>
<dbReference type="EMBL" id="JAHFXS010000432">
    <property type="protein sequence ID" value="KAG9985024.1"/>
    <property type="molecule type" value="Genomic_DNA"/>
</dbReference>
<dbReference type="AlphaFoldDB" id="A0A9P8FVM4"/>
<keyword evidence="3" id="KW-1185">Reference proteome</keyword>
<evidence type="ECO:0000256" key="1">
    <source>
        <dbReference type="SAM" id="MobiDB-lite"/>
    </source>
</evidence>